<keyword evidence="8" id="KW-0968">Cytoplasmic vesicle</keyword>
<comment type="caution">
    <text evidence="11">The sequence shown here is derived from an EMBL/GenBank/DDBJ whole genome shotgun (WGS) entry which is preliminary data.</text>
</comment>
<dbReference type="GO" id="GO:0005905">
    <property type="term" value="C:clathrin-coated pit"/>
    <property type="evidence" value="ECO:0007669"/>
    <property type="project" value="UniProtKB-SubCell"/>
</dbReference>
<feature type="compositionally biased region" description="Polar residues" evidence="9">
    <location>
        <begin position="129"/>
        <end position="143"/>
    </location>
</feature>
<comment type="subcellular location">
    <subcellularLocation>
        <location evidence="1">Cytoplasmic vesicle</location>
        <location evidence="1">Clathrin-coated vesicle</location>
    </subcellularLocation>
    <subcellularLocation>
        <location evidence="2">Golgi apparatus</location>
    </subcellularLocation>
    <subcellularLocation>
        <location evidence="3">Membrane</location>
        <location evidence="3">Clathrin-coated pit</location>
    </subcellularLocation>
</comment>
<evidence type="ECO:0000256" key="4">
    <source>
        <dbReference type="ARBA" id="ARBA00022583"/>
    </source>
</evidence>
<dbReference type="PROSITE" id="PS50942">
    <property type="entry name" value="ENTH"/>
    <property type="match status" value="1"/>
</dbReference>
<evidence type="ECO:0000256" key="1">
    <source>
        <dbReference type="ARBA" id="ARBA00004132"/>
    </source>
</evidence>
<proteinExistence type="predicted"/>
<dbReference type="EMBL" id="QGNW01002585">
    <property type="protein sequence ID" value="RVW16811.1"/>
    <property type="molecule type" value="Genomic_DNA"/>
</dbReference>
<feature type="compositionally biased region" description="Pro residues" evidence="9">
    <location>
        <begin position="788"/>
        <end position="812"/>
    </location>
</feature>
<keyword evidence="4" id="KW-0254">Endocytosis</keyword>
<evidence type="ECO:0000313" key="11">
    <source>
        <dbReference type="EMBL" id="RVW16811.1"/>
    </source>
</evidence>
<gene>
    <name evidence="11" type="primary">VvCHDh001135_1</name>
    <name evidence="11" type="ORF">CK203_076393</name>
</gene>
<dbReference type="GO" id="GO:0005545">
    <property type="term" value="F:1-phosphatidylinositol binding"/>
    <property type="evidence" value="ECO:0007669"/>
    <property type="project" value="InterPro"/>
</dbReference>
<dbReference type="GO" id="GO:0030136">
    <property type="term" value="C:clathrin-coated vesicle"/>
    <property type="evidence" value="ECO:0007669"/>
    <property type="project" value="UniProtKB-SubCell"/>
</dbReference>
<evidence type="ECO:0000256" key="6">
    <source>
        <dbReference type="ARBA" id="ARBA00023136"/>
    </source>
</evidence>
<feature type="compositionally biased region" description="Basic and acidic residues" evidence="9">
    <location>
        <begin position="754"/>
        <end position="784"/>
    </location>
</feature>
<keyword evidence="6" id="KW-0472">Membrane</keyword>
<evidence type="ECO:0000256" key="7">
    <source>
        <dbReference type="ARBA" id="ARBA00023176"/>
    </source>
</evidence>
<organism evidence="11 12">
    <name type="scientific">Vitis vinifera</name>
    <name type="common">Grape</name>
    <dbReference type="NCBI Taxonomy" id="29760"/>
    <lineage>
        <taxon>Eukaryota</taxon>
        <taxon>Viridiplantae</taxon>
        <taxon>Streptophyta</taxon>
        <taxon>Embryophyta</taxon>
        <taxon>Tracheophyta</taxon>
        <taxon>Spermatophyta</taxon>
        <taxon>Magnoliopsida</taxon>
        <taxon>eudicotyledons</taxon>
        <taxon>Gunneridae</taxon>
        <taxon>Pentapetalae</taxon>
        <taxon>rosids</taxon>
        <taxon>Vitales</taxon>
        <taxon>Vitaceae</taxon>
        <taxon>Viteae</taxon>
        <taxon>Vitis</taxon>
    </lineage>
</organism>
<dbReference type="SMART" id="SM00273">
    <property type="entry name" value="ENTH"/>
    <property type="match status" value="1"/>
</dbReference>
<dbReference type="InterPro" id="IPR045192">
    <property type="entry name" value="AP180-like"/>
</dbReference>
<dbReference type="AlphaFoldDB" id="A0A438C0Q2"/>
<sequence length="1052" mass="115251">MQVKSRSNVLDDGNGSVGPIRRIRNKTVLRTPQGPSFSHSALHGPALVENSDASKGFFPDVKKNLQPGASSSTSKFLSLDNKPHSNEVSVPTVHPQSSLMARKILEHLDRNPPTPKEKLDELKLATTWKKPSSSEVATTSENTGSEHRSNSLFKVQQPERRANEATDSVNKNASVSNIVFGNTTTKHNENAGPSLVSKKSLDVQIKSPHEKAIMGFHDGKQNEKNQLWPLQIQTNGQHTSKMVHFGAGSEVPNLQKKPQPQVLGIKPILTSISINKPDPSTISSNNSSGFTFPVSASFGVHSEPPTPSIMPLFSASSVHQPKEGHAIPSYSFGSKSSNPALVFSFPSTSSASVPNDASNLKFNFGSDQKTRKALRGCCSRDSVKSEHPHNFMIRGCNVTNAIRNQSHPHGPWILDEKHEMMIIDFIVSIGAVKDQTSIGIAKVAGNVAPDLEVLIVKATSHDDDPADEKYLREILNLTSYSRGYVSACVVTIAKRLGKTRDWMVALKALMLVHRLVSDGDPIFKEEIVYATRRGARLLNMSDFRDEAHSNSWDYSGFVRTYGLYLDEKLEFMVYEKKLSPGGDDDRRRRDEYGDYRDEPMYGMPRRSRSYGDLNESAVREQKDVGTPVKDMKTERVLGKLNGLMRIVDRFLACRPTGVAKNSRMVLVALYQIVKESFGLYADISEALAVLQDRFFEMEYADCVKVFDAHVGAAKLIDELVGFYNWCRDTGVARSSEYPEVHRITDKVLGSMDGFLKDKGKSSKSPERREENPPIVEEREPDMNEIKALPPPENYSPPPPPPPPPSEPQPKPQPQQQTEDLVNLRDDAVSADDQGNKLALALFSGPPTSNNNGSWEAFPSNGGPEVTSAWQTPAAESGKADWELALVETASNLSKQKNAMAGGFDPLLLNGMYDQGAVRQHVSTAQLTGGSASSVALPGQGKNATPVLALPAPDGTVQAVGHQDPFAASLAVPPPSYVQIADMEKKQHLLVQEQQVWQQYGREGMQGQVGLAKIGGPGYYSAAAPQQMMQMMPYGMPPTNGMVQPGGYQYTPY</sequence>
<reference evidence="11 12" key="1">
    <citation type="journal article" date="2018" name="PLoS Genet.">
        <title>Population sequencing reveals clonal diversity and ancestral inbreeding in the grapevine cultivar Chardonnay.</title>
        <authorList>
            <person name="Roach M.J."/>
            <person name="Johnson D.L."/>
            <person name="Bohlmann J."/>
            <person name="van Vuuren H.J."/>
            <person name="Jones S.J."/>
            <person name="Pretorius I.S."/>
            <person name="Schmidt S.A."/>
            <person name="Borneman A.R."/>
        </authorList>
    </citation>
    <scope>NUCLEOTIDE SEQUENCE [LARGE SCALE GENOMIC DNA]</scope>
    <source>
        <strain evidence="12">cv. Chardonnay</strain>
        <tissue evidence="11">Leaf</tissue>
    </source>
</reference>
<name>A0A438C0Q2_VITVI</name>
<dbReference type="InterPro" id="IPR014712">
    <property type="entry name" value="ANTH_dom_sf"/>
</dbReference>
<dbReference type="Gene3D" id="1.20.58.150">
    <property type="entry name" value="ANTH domain"/>
    <property type="match status" value="1"/>
</dbReference>
<dbReference type="GO" id="GO:0048268">
    <property type="term" value="P:clathrin coat assembly"/>
    <property type="evidence" value="ECO:0007669"/>
    <property type="project" value="InterPro"/>
</dbReference>
<feature type="region of interest" description="Disordered" evidence="9">
    <location>
        <begin position="845"/>
        <end position="868"/>
    </location>
</feature>
<dbReference type="Gene3D" id="1.25.40.90">
    <property type="match status" value="1"/>
</dbReference>
<dbReference type="FunFam" id="1.25.40.90:FF:000019">
    <property type="entry name" value="Clathrin coat assembly protein"/>
    <property type="match status" value="1"/>
</dbReference>
<evidence type="ECO:0000256" key="8">
    <source>
        <dbReference type="ARBA" id="ARBA00023329"/>
    </source>
</evidence>
<dbReference type="GO" id="GO:0030276">
    <property type="term" value="F:clathrin binding"/>
    <property type="evidence" value="ECO:0007669"/>
    <property type="project" value="InterPro"/>
</dbReference>
<dbReference type="GO" id="GO:0005794">
    <property type="term" value="C:Golgi apparatus"/>
    <property type="evidence" value="ECO:0007669"/>
    <property type="project" value="UniProtKB-SubCell"/>
</dbReference>
<dbReference type="Proteomes" id="UP000288805">
    <property type="component" value="Unassembled WGS sequence"/>
</dbReference>
<dbReference type="PANTHER" id="PTHR22951">
    <property type="entry name" value="CLATHRIN ASSEMBLY PROTEIN"/>
    <property type="match status" value="1"/>
</dbReference>
<evidence type="ECO:0000256" key="5">
    <source>
        <dbReference type="ARBA" id="ARBA00023034"/>
    </source>
</evidence>
<dbReference type="GO" id="GO:0072583">
    <property type="term" value="P:clathrin-dependent endocytosis"/>
    <property type="evidence" value="ECO:0007669"/>
    <property type="project" value="InterPro"/>
</dbReference>
<feature type="compositionally biased region" description="Polar residues" evidence="9">
    <location>
        <begin position="28"/>
        <end position="39"/>
    </location>
</feature>
<protein>
    <submittedName>
        <fullName evidence="11">Putative clathrin assembly protein</fullName>
    </submittedName>
</protein>
<dbReference type="InterPro" id="IPR013809">
    <property type="entry name" value="ENTH"/>
</dbReference>
<keyword evidence="5" id="KW-0333">Golgi apparatus</keyword>
<feature type="region of interest" description="Disordered" evidence="9">
    <location>
        <begin position="753"/>
        <end position="818"/>
    </location>
</feature>
<keyword evidence="7" id="KW-0168">Coated pit</keyword>
<accession>A0A438C0Q2</accession>
<feature type="region of interest" description="Disordered" evidence="9">
    <location>
        <begin position="1"/>
        <end position="43"/>
    </location>
</feature>
<dbReference type="SUPFAM" id="SSF89009">
    <property type="entry name" value="GAT-like domain"/>
    <property type="match status" value="1"/>
</dbReference>
<evidence type="ECO:0000259" key="10">
    <source>
        <dbReference type="PROSITE" id="PS50942"/>
    </source>
</evidence>
<dbReference type="InterPro" id="IPR048050">
    <property type="entry name" value="ANTH_N_plant"/>
</dbReference>
<dbReference type="CDD" id="cd16987">
    <property type="entry name" value="ANTH_N_AP180_plant"/>
    <property type="match status" value="1"/>
</dbReference>
<dbReference type="SUPFAM" id="SSF48464">
    <property type="entry name" value="ENTH/VHS domain"/>
    <property type="match status" value="1"/>
</dbReference>
<feature type="domain" description="ENTH" evidence="10">
    <location>
        <begin position="443"/>
        <end position="579"/>
    </location>
</feature>
<dbReference type="Pfam" id="PF07651">
    <property type="entry name" value="ANTH"/>
    <property type="match status" value="1"/>
</dbReference>
<evidence type="ECO:0000256" key="2">
    <source>
        <dbReference type="ARBA" id="ARBA00004555"/>
    </source>
</evidence>
<feature type="region of interest" description="Disordered" evidence="9">
    <location>
        <begin position="580"/>
        <end position="605"/>
    </location>
</feature>
<evidence type="ECO:0000313" key="12">
    <source>
        <dbReference type="Proteomes" id="UP000288805"/>
    </source>
</evidence>
<dbReference type="PANTHER" id="PTHR22951:SF62">
    <property type="entry name" value="ASSEMBLY PLANT-LIKE PROTEIN, PUTATIVE-RELATED"/>
    <property type="match status" value="1"/>
</dbReference>
<dbReference type="FunFam" id="1.20.58.150:FF:000005">
    <property type="entry name" value="putative clathrin assembly protein At2g25430"/>
    <property type="match status" value="1"/>
</dbReference>
<dbReference type="InterPro" id="IPR011417">
    <property type="entry name" value="ANTH_dom"/>
</dbReference>
<feature type="compositionally biased region" description="Basic and acidic residues" evidence="9">
    <location>
        <begin position="580"/>
        <end position="599"/>
    </location>
</feature>
<evidence type="ECO:0000256" key="9">
    <source>
        <dbReference type="SAM" id="MobiDB-lite"/>
    </source>
</evidence>
<evidence type="ECO:0000256" key="3">
    <source>
        <dbReference type="ARBA" id="ARBA00004600"/>
    </source>
</evidence>
<feature type="region of interest" description="Disordered" evidence="9">
    <location>
        <begin position="125"/>
        <end position="170"/>
    </location>
</feature>
<dbReference type="InterPro" id="IPR008942">
    <property type="entry name" value="ENTH_VHS"/>
</dbReference>